<reference evidence="2 3" key="1">
    <citation type="submission" date="2023-06" db="EMBL/GenBank/DDBJ databases">
        <authorList>
            <person name="Ye Y.-Q."/>
            <person name="Du Z.-J."/>
        </authorList>
    </citation>
    <scope>NUCLEOTIDE SEQUENCE [LARGE SCALE GENOMIC DNA]</scope>
    <source>
        <strain evidence="2 3">SDUM287046</strain>
    </source>
</reference>
<proteinExistence type="predicted"/>
<dbReference type="PANTHER" id="PTHR11373">
    <property type="entry name" value="DEOXYNUCLEOSIDE TRIPHOSPHATE TRIPHOSPHOHYDROLASE"/>
    <property type="match status" value="1"/>
</dbReference>
<protein>
    <submittedName>
        <fullName evidence="2">HD domain-containing protein</fullName>
    </submittedName>
</protein>
<dbReference type="RefSeq" id="WP_290253546.1">
    <property type="nucleotide sequence ID" value="NZ_JAUGQQ010000002.1"/>
</dbReference>
<dbReference type="PANTHER" id="PTHR11373:SF4">
    <property type="entry name" value="DEOXYNUCLEOSIDE TRIPHOSPHATE TRIPHOSPHOHYDROLASE SAMHD1"/>
    <property type="match status" value="1"/>
</dbReference>
<dbReference type="InterPro" id="IPR050135">
    <property type="entry name" value="dGTPase-like"/>
</dbReference>
<feature type="domain" description="HD/PDEase" evidence="1">
    <location>
        <begin position="53"/>
        <end position="178"/>
    </location>
</feature>
<sequence>MKTLSKHKIINDPIYGFITIPTVLIFELMEHKYFQRLRRISQMGFSYIVYPGAHHTRFHHALGAMFLMQKAVQVLKSKGVAISGKEEEALYIAILLHDIGHGPFSHAMENSIVENISHEHISLLFMEVLNRKFNNQLTLAIEIFKDENPRKFLHQLVSGQLDMDRLDYLKRDSFYTGVPEGTVNAQRLIAMLNVKNDGLVVEEKGIYSVENFLVARRLMYWQVYLHKTGIVAEQLLVRVLKRAKQLTAQGIPLPASKALNYFLIHNINESDFSEDVLNTFSKLDDYDVISAMKMWVANDDFVLKNLSKMLLNRDLLKVKLKSRPFSDQKINEKRKLLMEKFNISEEEASYFVFSGKLENQAYSMEKETINLLRKDGKIIDVAKASDQLNLEALSKSVVKYYMCYPKNNSRGYRG</sequence>
<dbReference type="InterPro" id="IPR003607">
    <property type="entry name" value="HD/PDEase_dom"/>
</dbReference>
<dbReference type="Pfam" id="PF01966">
    <property type="entry name" value="HD"/>
    <property type="match status" value="1"/>
</dbReference>
<evidence type="ECO:0000313" key="3">
    <source>
        <dbReference type="Proteomes" id="UP001244787"/>
    </source>
</evidence>
<dbReference type="EMBL" id="JAUGQQ010000002">
    <property type="protein sequence ID" value="MDN3723454.1"/>
    <property type="molecule type" value="Genomic_DNA"/>
</dbReference>
<dbReference type="SUPFAM" id="SSF109604">
    <property type="entry name" value="HD-domain/PDEase-like"/>
    <property type="match status" value="1"/>
</dbReference>
<organism evidence="2 3">
    <name type="scientific">Aequorivita aurantiaca</name>
    <dbReference type="NCBI Taxonomy" id="3053356"/>
    <lineage>
        <taxon>Bacteria</taxon>
        <taxon>Pseudomonadati</taxon>
        <taxon>Bacteroidota</taxon>
        <taxon>Flavobacteriia</taxon>
        <taxon>Flavobacteriales</taxon>
        <taxon>Flavobacteriaceae</taxon>
        <taxon>Aequorivita</taxon>
    </lineage>
</organism>
<dbReference type="CDD" id="cd00077">
    <property type="entry name" value="HDc"/>
    <property type="match status" value="1"/>
</dbReference>
<dbReference type="Gene3D" id="1.10.3210.10">
    <property type="entry name" value="Hypothetical protein af1432"/>
    <property type="match status" value="1"/>
</dbReference>
<dbReference type="Proteomes" id="UP001244787">
    <property type="component" value="Unassembled WGS sequence"/>
</dbReference>
<dbReference type="InterPro" id="IPR045509">
    <property type="entry name" value="HD_assoc_2"/>
</dbReference>
<gene>
    <name evidence="2" type="ORF">QRD02_03595</name>
</gene>
<name>A0ABT8DHJ9_9FLAO</name>
<comment type="caution">
    <text evidence="2">The sequence shown here is derived from an EMBL/GenBank/DDBJ whole genome shotgun (WGS) entry which is preliminary data.</text>
</comment>
<dbReference type="SMART" id="SM00471">
    <property type="entry name" value="HDc"/>
    <property type="match status" value="1"/>
</dbReference>
<dbReference type="InterPro" id="IPR006674">
    <property type="entry name" value="HD_domain"/>
</dbReference>
<evidence type="ECO:0000259" key="1">
    <source>
        <dbReference type="SMART" id="SM00471"/>
    </source>
</evidence>
<evidence type="ECO:0000313" key="2">
    <source>
        <dbReference type="EMBL" id="MDN3723454.1"/>
    </source>
</evidence>
<dbReference type="Pfam" id="PF19276">
    <property type="entry name" value="HD_assoc_2"/>
    <property type="match status" value="1"/>
</dbReference>
<accession>A0ABT8DHJ9</accession>
<keyword evidence="3" id="KW-1185">Reference proteome</keyword>